<evidence type="ECO:0000256" key="1">
    <source>
        <dbReference type="SAM" id="MobiDB-lite"/>
    </source>
</evidence>
<keyword evidence="3" id="KW-1185">Reference proteome</keyword>
<feature type="region of interest" description="Disordered" evidence="1">
    <location>
        <begin position="1"/>
        <end position="20"/>
    </location>
</feature>
<feature type="region of interest" description="Disordered" evidence="1">
    <location>
        <begin position="58"/>
        <end position="77"/>
    </location>
</feature>
<organism evidence="2 3">
    <name type="scientific">Streptomyces tubercidicus</name>
    <dbReference type="NCBI Taxonomy" id="47759"/>
    <lineage>
        <taxon>Bacteria</taxon>
        <taxon>Bacillati</taxon>
        <taxon>Actinomycetota</taxon>
        <taxon>Actinomycetes</taxon>
        <taxon>Kitasatosporales</taxon>
        <taxon>Streptomycetaceae</taxon>
        <taxon>Streptomyces</taxon>
    </lineage>
</organism>
<protein>
    <submittedName>
        <fullName evidence="2">Uncharacterized protein</fullName>
    </submittedName>
</protein>
<reference evidence="2 3" key="1">
    <citation type="submission" date="2019-12" db="EMBL/GenBank/DDBJ databases">
        <title>Whole genome shotgun sequence of Streptomyces tubercidicus NBRC 13090.</title>
        <authorList>
            <person name="Ichikawa N."/>
            <person name="Kimura A."/>
            <person name="Kitahashi Y."/>
            <person name="Komaki H."/>
            <person name="Tamura T."/>
        </authorList>
    </citation>
    <scope>NUCLEOTIDE SEQUENCE [LARGE SCALE GENOMIC DNA]</scope>
    <source>
        <strain evidence="2 3">NBRC 13090</strain>
    </source>
</reference>
<comment type="caution">
    <text evidence="2">The sequence shown here is derived from an EMBL/GenBank/DDBJ whole genome shotgun (WGS) entry which is preliminary data.</text>
</comment>
<dbReference type="AlphaFoldDB" id="A0A640UTG3"/>
<evidence type="ECO:0000313" key="3">
    <source>
        <dbReference type="Proteomes" id="UP000431826"/>
    </source>
</evidence>
<name>A0A640UTG3_9ACTN</name>
<accession>A0A640UTG3</accession>
<gene>
    <name evidence="2" type="ORF">Stube_26340</name>
</gene>
<proteinExistence type="predicted"/>
<dbReference type="EMBL" id="BLIR01000001">
    <property type="protein sequence ID" value="GFE37961.1"/>
    <property type="molecule type" value="Genomic_DNA"/>
</dbReference>
<sequence>MPRGRPAQRRATPGQGLTLRTSSARRAYVLAGSHGLLTGLGQIDPVKAVSFPRVTRLDERGHQNTPHAYGGTLAGLR</sequence>
<dbReference type="Proteomes" id="UP000431826">
    <property type="component" value="Unassembled WGS sequence"/>
</dbReference>
<evidence type="ECO:0000313" key="2">
    <source>
        <dbReference type="EMBL" id="GFE37961.1"/>
    </source>
</evidence>